<dbReference type="EMBL" id="CAJNOJ010000202">
    <property type="protein sequence ID" value="CAF1283012.1"/>
    <property type="molecule type" value="Genomic_DNA"/>
</dbReference>
<dbReference type="Gene3D" id="1.25.40.10">
    <property type="entry name" value="Tetratricopeptide repeat domain"/>
    <property type="match status" value="2"/>
</dbReference>
<evidence type="ECO:0000256" key="5">
    <source>
        <dbReference type="ARBA" id="ARBA00022737"/>
    </source>
</evidence>
<keyword evidence="9" id="KW-0521">NADP</keyword>
<comment type="caution">
    <text evidence="10">The sequence shown here is derived from an EMBL/GenBank/DDBJ whole genome shotgun (WGS) entry which is preliminary data.</text>
</comment>
<dbReference type="PROSITE" id="PS51996">
    <property type="entry name" value="TR_MART"/>
    <property type="match status" value="1"/>
</dbReference>
<feature type="repeat" description="TPR" evidence="8">
    <location>
        <begin position="382"/>
        <end position="415"/>
    </location>
</feature>
<feature type="repeat" description="TPR" evidence="8">
    <location>
        <begin position="424"/>
        <end position="457"/>
    </location>
</feature>
<keyword evidence="4" id="KW-0548">Nucleotidyltransferase</keyword>
<dbReference type="InterPro" id="IPR019734">
    <property type="entry name" value="TPR_rpt"/>
</dbReference>
<dbReference type="PANTHER" id="PTHR45641">
    <property type="entry name" value="TETRATRICOPEPTIDE REPEAT PROTEIN (AFU_ORTHOLOGUE AFUA_6G03870)"/>
    <property type="match status" value="1"/>
</dbReference>
<evidence type="ECO:0000256" key="2">
    <source>
        <dbReference type="ARBA" id="ARBA00022676"/>
    </source>
</evidence>
<dbReference type="AlphaFoldDB" id="A0A814BEV5"/>
<gene>
    <name evidence="11" type="ORF">EDS130_LOCUS29662</name>
    <name evidence="10" type="ORF">XAT740_LOCUS9444</name>
</gene>
<dbReference type="GO" id="GO:0016779">
    <property type="term" value="F:nucleotidyltransferase activity"/>
    <property type="evidence" value="ECO:0007669"/>
    <property type="project" value="UniProtKB-KW"/>
</dbReference>
<evidence type="ECO:0000256" key="9">
    <source>
        <dbReference type="RuleBase" id="RU361228"/>
    </source>
</evidence>
<dbReference type="SUPFAM" id="SSF56399">
    <property type="entry name" value="ADP-ribosylation"/>
    <property type="match status" value="1"/>
</dbReference>
<name>A0A814BEV5_ADIRI</name>
<dbReference type="GO" id="GO:0106274">
    <property type="term" value="F:NAD+-protein-arginine ADP-ribosyltransferase activity"/>
    <property type="evidence" value="ECO:0007669"/>
    <property type="project" value="UniProtKB-EC"/>
</dbReference>
<dbReference type="Gene3D" id="3.90.176.10">
    <property type="entry name" value="Toxin ADP-ribosyltransferase, Chain A, domain 1"/>
    <property type="match status" value="1"/>
</dbReference>
<evidence type="ECO:0000256" key="4">
    <source>
        <dbReference type="ARBA" id="ARBA00022695"/>
    </source>
</evidence>
<evidence type="ECO:0000256" key="8">
    <source>
        <dbReference type="PROSITE-ProRule" id="PRU00339"/>
    </source>
</evidence>
<evidence type="ECO:0000256" key="3">
    <source>
        <dbReference type="ARBA" id="ARBA00022679"/>
    </source>
</evidence>
<evidence type="ECO:0000313" key="12">
    <source>
        <dbReference type="Proteomes" id="UP000663828"/>
    </source>
</evidence>
<evidence type="ECO:0000313" key="11">
    <source>
        <dbReference type="EMBL" id="CAF1283012.1"/>
    </source>
</evidence>
<dbReference type="EC" id="2.4.2.31" evidence="9"/>
<feature type="repeat" description="TPR" evidence="8">
    <location>
        <begin position="340"/>
        <end position="373"/>
    </location>
</feature>
<dbReference type="Proteomes" id="UP000663852">
    <property type="component" value="Unassembled WGS sequence"/>
</dbReference>
<comment type="similarity">
    <text evidence="1 9">Belongs to the Arg-specific ADP-ribosyltransferase family.</text>
</comment>
<dbReference type="Pfam" id="PF13374">
    <property type="entry name" value="TPR_10"/>
    <property type="match status" value="1"/>
</dbReference>
<evidence type="ECO:0000256" key="6">
    <source>
        <dbReference type="ARBA" id="ARBA00022803"/>
    </source>
</evidence>
<reference evidence="10" key="1">
    <citation type="submission" date="2021-02" db="EMBL/GenBank/DDBJ databases">
        <authorList>
            <person name="Nowell W R."/>
        </authorList>
    </citation>
    <scope>NUCLEOTIDE SEQUENCE</scope>
</reference>
<dbReference type="SMART" id="SM00028">
    <property type="entry name" value="TPR"/>
    <property type="match status" value="6"/>
</dbReference>
<keyword evidence="3 9" id="KW-0808">Transferase</keyword>
<dbReference type="SUPFAM" id="SSF48452">
    <property type="entry name" value="TPR-like"/>
    <property type="match status" value="3"/>
</dbReference>
<dbReference type="Pfam" id="PF13424">
    <property type="entry name" value="TPR_12"/>
    <property type="match status" value="2"/>
</dbReference>
<feature type="repeat" description="TPR" evidence="8">
    <location>
        <begin position="256"/>
        <end position="289"/>
    </location>
</feature>
<keyword evidence="6 8" id="KW-0802">TPR repeat</keyword>
<dbReference type="InterPro" id="IPR000768">
    <property type="entry name" value="ART"/>
</dbReference>
<keyword evidence="5" id="KW-0677">Repeat</keyword>
<dbReference type="PANTHER" id="PTHR45641:SF19">
    <property type="entry name" value="NEPHROCYSTIN-3"/>
    <property type="match status" value="1"/>
</dbReference>
<accession>A0A814BEV5</accession>
<dbReference type="PROSITE" id="PS50005">
    <property type="entry name" value="TPR"/>
    <property type="match status" value="4"/>
</dbReference>
<keyword evidence="2 9" id="KW-0328">Glycosyltransferase</keyword>
<dbReference type="Proteomes" id="UP000663828">
    <property type="component" value="Unassembled WGS sequence"/>
</dbReference>
<evidence type="ECO:0000256" key="7">
    <source>
        <dbReference type="ARBA" id="ARBA00047597"/>
    </source>
</evidence>
<dbReference type="EMBL" id="CAJNOR010000486">
    <property type="protein sequence ID" value="CAF0928565.1"/>
    <property type="molecule type" value="Genomic_DNA"/>
</dbReference>
<evidence type="ECO:0000313" key="10">
    <source>
        <dbReference type="EMBL" id="CAF0928565.1"/>
    </source>
</evidence>
<proteinExistence type="inferred from homology"/>
<keyword evidence="12" id="KW-1185">Reference proteome</keyword>
<protein>
    <recommendedName>
        <fullName evidence="9">NAD(P)(+)--arginine ADP-ribosyltransferase</fullName>
        <ecNumber evidence="9">2.4.2.31</ecNumber>
    </recommendedName>
    <alternativeName>
        <fullName evidence="9">Mono(ADP-ribosyl)transferase</fullName>
    </alternativeName>
</protein>
<keyword evidence="9" id="KW-0520">NAD</keyword>
<evidence type="ECO:0000256" key="1">
    <source>
        <dbReference type="ARBA" id="ARBA00009558"/>
    </source>
</evidence>
<sequence>MLNRALRLQDIEIIIEMGWFLRDLHRQIEQLYLTSDHTNIFTVYRGQGMLNAEFEKIIASKGGLLSFNNFLSTSNDRQVSYTFAVSARQNPNLTGILFEMTVDPRVSTTPFASISAISSFPDEEEVLFAVHTVFRLDDLQQIDDRLWQVNLTLTNDVDQQLTQLAKYMQKEIEGNTGWERLASLMLTMGEYNKAEDIYKNLLETSLEDDLEKHVCLLEGFARALFHTGHLTQALSVWESTTNIREKSFPSNYFNLSLDYRRLGAVHGSLEYYPTAISYYQKTLDIQEKYFPDNYPELASTYNNMAWTCCLTGQNENALLYCEKSIENYQKSTPSIHPHLSTAYDTMGKIYYSMGDYPNAILYYLKTMDIQKKSLQPNHPLLASGYFHIGAVYRAMEEHTTALSYYEKTLEIRLKVFDSHHLDLAAIFNDIGELYYSMNKYSIALTNFEKAREILQKSLPPTHSMCVNNKRNIDSVRELVRER</sequence>
<dbReference type="InterPro" id="IPR011990">
    <property type="entry name" value="TPR-like_helical_dom_sf"/>
</dbReference>
<comment type="catalytic activity">
    <reaction evidence="7 9">
        <text>L-arginyl-[protein] + NAD(+) = N(omega)-(ADP-D-ribosyl)-L-arginyl-[protein] + nicotinamide + H(+)</text>
        <dbReference type="Rhea" id="RHEA:19149"/>
        <dbReference type="Rhea" id="RHEA-COMP:10532"/>
        <dbReference type="Rhea" id="RHEA-COMP:15087"/>
        <dbReference type="ChEBI" id="CHEBI:15378"/>
        <dbReference type="ChEBI" id="CHEBI:17154"/>
        <dbReference type="ChEBI" id="CHEBI:29965"/>
        <dbReference type="ChEBI" id="CHEBI:57540"/>
        <dbReference type="ChEBI" id="CHEBI:142554"/>
        <dbReference type="EC" id="2.4.2.31"/>
    </reaction>
</comment>
<dbReference type="Pfam" id="PF01129">
    <property type="entry name" value="ART"/>
    <property type="match status" value="1"/>
</dbReference>
<organism evidence="10 12">
    <name type="scientific">Adineta ricciae</name>
    <name type="common">Rotifer</name>
    <dbReference type="NCBI Taxonomy" id="249248"/>
    <lineage>
        <taxon>Eukaryota</taxon>
        <taxon>Metazoa</taxon>
        <taxon>Spiralia</taxon>
        <taxon>Gnathifera</taxon>
        <taxon>Rotifera</taxon>
        <taxon>Eurotatoria</taxon>
        <taxon>Bdelloidea</taxon>
        <taxon>Adinetida</taxon>
        <taxon>Adinetidae</taxon>
        <taxon>Adineta</taxon>
    </lineage>
</organism>